<dbReference type="InterPro" id="IPR005471">
    <property type="entry name" value="Tscrpt_reg_IclR_N"/>
</dbReference>
<proteinExistence type="predicted"/>
<dbReference type="PROSITE" id="PS51078">
    <property type="entry name" value="ICLR_ED"/>
    <property type="match status" value="1"/>
</dbReference>
<reference evidence="6 7" key="1">
    <citation type="submission" date="2021-08" db="EMBL/GenBank/DDBJ databases">
        <authorList>
            <person name="Peeters C."/>
        </authorList>
    </citation>
    <scope>NUCLEOTIDE SEQUENCE [LARGE SCALE GENOMIC DNA]</scope>
    <source>
        <strain evidence="6 7">LMG 32289</strain>
    </source>
</reference>
<dbReference type="Gene3D" id="3.30.450.40">
    <property type="match status" value="1"/>
</dbReference>
<evidence type="ECO:0000256" key="1">
    <source>
        <dbReference type="ARBA" id="ARBA00023015"/>
    </source>
</evidence>
<dbReference type="PANTHER" id="PTHR30136:SF35">
    <property type="entry name" value="HTH-TYPE TRANSCRIPTIONAL REGULATOR RV1719"/>
    <property type="match status" value="1"/>
</dbReference>
<dbReference type="Pfam" id="PF01614">
    <property type="entry name" value="IclR_C"/>
    <property type="match status" value="1"/>
</dbReference>
<accession>A0ABN7Z786</accession>
<gene>
    <name evidence="6" type="primary">kdgR_4</name>
    <name evidence="6" type="ORF">LMG32289_04438</name>
</gene>
<evidence type="ECO:0000313" key="7">
    <source>
        <dbReference type="Proteomes" id="UP000706525"/>
    </source>
</evidence>
<dbReference type="InterPro" id="IPR036388">
    <property type="entry name" value="WH-like_DNA-bd_sf"/>
</dbReference>
<sequence length="267" mass="28947">MLTAMNNTLIKGLHLLDIMARHGKPIGVSELAVIAGMPKSGAHRLLQALVDERYVVRVPPASYTVSIKLWELGSAALWSFDLRRHADTVMEALMQSTGESVHLSVLDGREVVYVHKVECPNPIRAYSQIGGRSQAHCVATGKAMLAFRNPQWLAEIANDLSAATTRTITEPEAFLHEMQRVRRAGYAINRGEWRPGVNGLAAPIFDGTGAVIAAIGISGPDTRLKMTRLRDLAAPVRAAAEHLSAELGEMGPHASLMRVTNHWGALA</sequence>
<dbReference type="InterPro" id="IPR036390">
    <property type="entry name" value="WH_DNA-bd_sf"/>
</dbReference>
<feature type="domain" description="HTH iclR-type" evidence="4">
    <location>
        <begin position="6"/>
        <end position="67"/>
    </location>
</feature>
<dbReference type="SUPFAM" id="SSF46785">
    <property type="entry name" value="Winged helix' DNA-binding domain"/>
    <property type="match status" value="1"/>
</dbReference>
<dbReference type="RefSeq" id="WP_377742740.1">
    <property type="nucleotide sequence ID" value="NZ_JBHSEJ010000008.1"/>
</dbReference>
<evidence type="ECO:0000256" key="3">
    <source>
        <dbReference type="ARBA" id="ARBA00023163"/>
    </source>
</evidence>
<comment type="caution">
    <text evidence="6">The sequence shown here is derived from an EMBL/GenBank/DDBJ whole genome shotgun (WGS) entry which is preliminary data.</text>
</comment>
<dbReference type="PANTHER" id="PTHR30136">
    <property type="entry name" value="HELIX-TURN-HELIX TRANSCRIPTIONAL REGULATOR, ICLR FAMILY"/>
    <property type="match status" value="1"/>
</dbReference>
<protein>
    <submittedName>
        <fullName evidence="6">Transcriptional regulator KdgR</fullName>
    </submittedName>
</protein>
<dbReference type="PROSITE" id="PS51077">
    <property type="entry name" value="HTH_ICLR"/>
    <property type="match status" value="1"/>
</dbReference>
<keyword evidence="2" id="KW-0238">DNA-binding</keyword>
<dbReference type="SUPFAM" id="SSF55781">
    <property type="entry name" value="GAF domain-like"/>
    <property type="match status" value="1"/>
</dbReference>
<dbReference type="EMBL" id="CAJZAG010000009">
    <property type="protein sequence ID" value="CAG9179892.1"/>
    <property type="molecule type" value="Genomic_DNA"/>
</dbReference>
<organism evidence="6 7">
    <name type="scientific">Cupriavidus pampae</name>
    <dbReference type="NCBI Taxonomy" id="659251"/>
    <lineage>
        <taxon>Bacteria</taxon>
        <taxon>Pseudomonadati</taxon>
        <taxon>Pseudomonadota</taxon>
        <taxon>Betaproteobacteria</taxon>
        <taxon>Burkholderiales</taxon>
        <taxon>Burkholderiaceae</taxon>
        <taxon>Cupriavidus</taxon>
    </lineage>
</organism>
<evidence type="ECO:0000313" key="6">
    <source>
        <dbReference type="EMBL" id="CAG9179892.1"/>
    </source>
</evidence>
<dbReference type="Gene3D" id="1.10.10.10">
    <property type="entry name" value="Winged helix-like DNA-binding domain superfamily/Winged helix DNA-binding domain"/>
    <property type="match status" value="1"/>
</dbReference>
<keyword evidence="7" id="KW-1185">Reference proteome</keyword>
<dbReference type="InterPro" id="IPR029016">
    <property type="entry name" value="GAF-like_dom_sf"/>
</dbReference>
<dbReference type="Pfam" id="PF09339">
    <property type="entry name" value="HTH_IclR"/>
    <property type="match status" value="1"/>
</dbReference>
<keyword evidence="1" id="KW-0805">Transcription regulation</keyword>
<feature type="domain" description="IclR-ED" evidence="5">
    <location>
        <begin position="68"/>
        <end position="249"/>
    </location>
</feature>
<keyword evidence="3" id="KW-0804">Transcription</keyword>
<dbReference type="Proteomes" id="UP000706525">
    <property type="component" value="Unassembled WGS sequence"/>
</dbReference>
<evidence type="ECO:0000259" key="5">
    <source>
        <dbReference type="PROSITE" id="PS51078"/>
    </source>
</evidence>
<name>A0ABN7Z786_9BURK</name>
<dbReference type="InterPro" id="IPR014757">
    <property type="entry name" value="Tscrpt_reg_IclR_C"/>
</dbReference>
<dbReference type="SMART" id="SM00346">
    <property type="entry name" value="HTH_ICLR"/>
    <property type="match status" value="1"/>
</dbReference>
<evidence type="ECO:0000256" key="2">
    <source>
        <dbReference type="ARBA" id="ARBA00023125"/>
    </source>
</evidence>
<evidence type="ECO:0000259" key="4">
    <source>
        <dbReference type="PROSITE" id="PS51077"/>
    </source>
</evidence>
<dbReference type="InterPro" id="IPR050707">
    <property type="entry name" value="HTH_MetabolicPath_Reg"/>
</dbReference>